<reference evidence="1 2" key="1">
    <citation type="submission" date="2018-04" db="EMBL/GenBank/DDBJ databases">
        <authorList>
            <person name="Huttner S."/>
            <person name="Dainat J."/>
        </authorList>
    </citation>
    <scope>NUCLEOTIDE SEQUENCE [LARGE SCALE GENOMIC DNA]</scope>
</reference>
<dbReference type="Proteomes" id="UP000289323">
    <property type="component" value="Unassembled WGS sequence"/>
</dbReference>
<proteinExistence type="predicted"/>
<sequence>MNFVSPFD</sequence>
<dbReference type="EMBL" id="OUUZ01000013">
    <property type="protein sequence ID" value="SPQ24840.1"/>
    <property type="molecule type" value="Genomic_DNA"/>
</dbReference>
<evidence type="ECO:0000313" key="1">
    <source>
        <dbReference type="EMBL" id="SPQ24840.1"/>
    </source>
</evidence>
<evidence type="ECO:0000313" key="2">
    <source>
        <dbReference type="Proteomes" id="UP000289323"/>
    </source>
</evidence>
<name>A0A3S5CXI5_9PEZI</name>
<organism evidence="1 2">
    <name type="scientific">Thermothielavioides terrestris</name>
    <dbReference type="NCBI Taxonomy" id="2587410"/>
    <lineage>
        <taxon>Eukaryota</taxon>
        <taxon>Fungi</taxon>
        <taxon>Dikarya</taxon>
        <taxon>Ascomycota</taxon>
        <taxon>Pezizomycotina</taxon>
        <taxon>Sordariomycetes</taxon>
        <taxon>Sordariomycetidae</taxon>
        <taxon>Sordariales</taxon>
        <taxon>Chaetomiaceae</taxon>
        <taxon>Thermothielavioides</taxon>
    </lineage>
</organism>
<gene>
    <name evidence="1" type="ORF">TT172_LOCUS7259</name>
</gene>
<protein>
    <submittedName>
        <fullName evidence="1">C8d74735-8f58-4597-97c4-779b7117073a</fullName>
    </submittedName>
</protein>
<accession>A0A3S5CXI5</accession>